<accession>A0A1I4FV29</accession>
<dbReference type="Proteomes" id="UP000199607">
    <property type="component" value="Unassembled WGS sequence"/>
</dbReference>
<dbReference type="EMBL" id="FOTC01000003">
    <property type="protein sequence ID" value="SFL21694.1"/>
    <property type="molecule type" value="Genomic_DNA"/>
</dbReference>
<keyword evidence="1" id="KW-0812">Transmembrane</keyword>
<gene>
    <name evidence="2" type="ORF">SAMN04487950_2855</name>
</gene>
<keyword evidence="1" id="KW-1133">Transmembrane helix</keyword>
<organism evidence="2 3">
    <name type="scientific">Halogranum rubrum</name>
    <dbReference type="NCBI Taxonomy" id="553466"/>
    <lineage>
        <taxon>Archaea</taxon>
        <taxon>Methanobacteriati</taxon>
        <taxon>Methanobacteriota</taxon>
        <taxon>Stenosarchaea group</taxon>
        <taxon>Halobacteria</taxon>
        <taxon>Halobacteriales</taxon>
        <taxon>Haloferacaceae</taxon>
    </lineage>
</organism>
<name>A0A1I4FV29_9EURY</name>
<reference evidence="3" key="1">
    <citation type="submission" date="2016-10" db="EMBL/GenBank/DDBJ databases">
        <authorList>
            <person name="Varghese N."/>
            <person name="Submissions S."/>
        </authorList>
    </citation>
    <scope>NUCLEOTIDE SEQUENCE [LARGE SCALE GENOMIC DNA]</scope>
    <source>
        <strain evidence="3">CGMCC 1.7738</strain>
    </source>
</reference>
<dbReference type="STRING" id="553466.SAMN04487950_2855"/>
<protein>
    <submittedName>
        <fullName evidence="2">Uncharacterized protein</fullName>
    </submittedName>
</protein>
<sequence>MRLYDSLSATFNNKNVQILFLALVVFTWSFGLITIISLGISDENFLNTTSSFANVVISAALAYLYTKMMSVQNKQASIQGTQTELLRANHAPSIDICSVNIVNNNEIQVELSNFGNGIAQDLQTETEVEYSADWCIMNVGYSSLKLSDDDINDERDILQPGERCLPYKGNVVVKFYDKEEDREQKMTISGFFREVARHDGESKMSIRVNVYYENIMGNSDCDEAFVSTDLVIDEETEFGAISKDVELEF</sequence>
<evidence type="ECO:0000313" key="2">
    <source>
        <dbReference type="EMBL" id="SFL21694.1"/>
    </source>
</evidence>
<evidence type="ECO:0000256" key="1">
    <source>
        <dbReference type="SAM" id="Phobius"/>
    </source>
</evidence>
<feature type="transmembrane region" description="Helical" evidence="1">
    <location>
        <begin position="20"/>
        <end position="40"/>
    </location>
</feature>
<dbReference type="RefSeq" id="WP_143085737.1">
    <property type="nucleotide sequence ID" value="NZ_FOTC01000003.1"/>
</dbReference>
<evidence type="ECO:0000313" key="3">
    <source>
        <dbReference type="Proteomes" id="UP000199607"/>
    </source>
</evidence>
<dbReference type="AlphaFoldDB" id="A0A1I4FV29"/>
<keyword evidence="3" id="KW-1185">Reference proteome</keyword>
<feature type="transmembrane region" description="Helical" evidence="1">
    <location>
        <begin position="46"/>
        <end position="65"/>
    </location>
</feature>
<keyword evidence="1" id="KW-0472">Membrane</keyword>
<proteinExistence type="predicted"/>